<accession>B0VHG0</accession>
<dbReference type="AlphaFoldDB" id="B0VHG0"/>
<evidence type="ECO:0000313" key="8">
    <source>
        <dbReference type="EMBL" id="CAO80775.1"/>
    </source>
</evidence>
<keyword evidence="5 6" id="KW-0411">Iron-sulfur</keyword>
<feature type="binding site" evidence="6">
    <location>
        <position position="91"/>
    </location>
    <ligand>
        <name>[4Fe-4S] cluster</name>
        <dbReference type="ChEBI" id="CHEBI:49883"/>
        <note>4Fe-4S-S-AdoMet</note>
    </ligand>
</feature>
<dbReference type="SFLD" id="SFLDS00029">
    <property type="entry name" value="Radical_SAM"/>
    <property type="match status" value="1"/>
</dbReference>
<reference evidence="8 9" key="1">
    <citation type="journal article" date="2008" name="J. Bacteriol.">
        <title>'Candidatus Cloacamonas acidaminovorans': genome sequence reconstruction provides a first glimpse of a new bacterial division.</title>
        <authorList>
            <person name="Pelletier E."/>
            <person name="Kreimeyer A."/>
            <person name="Bocs S."/>
            <person name="Rouy Z."/>
            <person name="Gyapay G."/>
            <person name="Chouari R."/>
            <person name="Riviere D."/>
            <person name="Ganesan A."/>
            <person name="Daegelen P."/>
            <person name="Sghir A."/>
            <person name="Cohen G.N."/>
            <person name="Medigue C."/>
            <person name="Weissenbach J."/>
            <person name="Le Paslier D."/>
        </authorList>
    </citation>
    <scope>NUCLEOTIDE SEQUENCE [LARGE SCALE GENOMIC DNA]</scope>
    <source>
        <strain evidence="9">Evry</strain>
    </source>
</reference>
<evidence type="ECO:0000256" key="4">
    <source>
        <dbReference type="ARBA" id="ARBA00023004"/>
    </source>
</evidence>
<evidence type="ECO:0000256" key="3">
    <source>
        <dbReference type="ARBA" id="ARBA00022723"/>
    </source>
</evidence>
<dbReference type="InterPro" id="IPR016431">
    <property type="entry name" value="Pyrv-formate_lyase-activ_prd"/>
</dbReference>
<dbReference type="NCBIfam" id="TIGR04337">
    <property type="entry name" value="AmmeMemoSam_rS"/>
    <property type="match status" value="1"/>
</dbReference>
<dbReference type="EMBL" id="CU466930">
    <property type="protein sequence ID" value="CAO80775.1"/>
    <property type="molecule type" value="Genomic_DNA"/>
</dbReference>
<keyword evidence="2 6" id="KW-0949">S-adenosyl-L-methionine</keyword>
<sequence>MAEGEIMREAMYYVREGNKIRCQLCPRECVLSEGKKGFCRSREVINGSLIATAYGRTTSLALDPIEKKPLYHFHPGTMIVSLGPNSCNLTCKFCQNWEISQQEYPTRYVAIEDLIEIVKQQKDQQIAFTYTEPLMWYEYILDFSAKAPEIDIVLVTNGYINKEPWRNILKVVKAVNIDIKSYRDEFYRQLCGGKLDIILANIIIAKEMDVHIELTNLIIPGYNNSEEELNDLAKFIASVDKNIPLHISAYRPCYKMTVRPTTREEVEHACEIASQYLTYVYAGNVYSSRFSRR</sequence>
<dbReference type="Gene3D" id="3.20.20.70">
    <property type="entry name" value="Aldolase class I"/>
    <property type="match status" value="1"/>
</dbReference>
<dbReference type="eggNOG" id="COG1180">
    <property type="taxonomic scope" value="Bacteria"/>
</dbReference>
<dbReference type="CDD" id="cd01335">
    <property type="entry name" value="Radical_SAM"/>
    <property type="match status" value="1"/>
</dbReference>
<protein>
    <submittedName>
        <fullName evidence="8">Enzyme with radical SAM domain</fullName>
    </submittedName>
</protein>
<evidence type="ECO:0000259" key="7">
    <source>
        <dbReference type="PROSITE" id="PS51918"/>
    </source>
</evidence>
<dbReference type="InterPro" id="IPR058240">
    <property type="entry name" value="rSAM_sf"/>
</dbReference>
<keyword evidence="9" id="KW-1185">Reference proteome</keyword>
<dbReference type="Proteomes" id="UP000002019">
    <property type="component" value="Chromosome"/>
</dbReference>
<dbReference type="InterPro" id="IPR013785">
    <property type="entry name" value="Aldolase_TIM"/>
</dbReference>
<dbReference type="SFLD" id="SFLDG01101">
    <property type="entry name" value="Uncharacterised_Radical_SAM_Su"/>
    <property type="match status" value="1"/>
</dbReference>
<organism evidence="8 9">
    <name type="scientific">Cloacimonas acidaminovorans (strain Evry)</name>
    <dbReference type="NCBI Taxonomy" id="459349"/>
    <lineage>
        <taxon>Bacteria</taxon>
        <taxon>Pseudomonadati</taxon>
        <taxon>Candidatus Cloacimonadota</taxon>
        <taxon>Candidatus Cloacimonadia</taxon>
        <taxon>Candidatus Cloacimonadales</taxon>
        <taxon>Candidatus Cloacimonadaceae</taxon>
        <taxon>Candidatus Cloacimonas</taxon>
    </lineage>
</organism>
<evidence type="ECO:0000313" key="9">
    <source>
        <dbReference type="Proteomes" id="UP000002019"/>
    </source>
</evidence>
<dbReference type="GO" id="GO:0003824">
    <property type="term" value="F:catalytic activity"/>
    <property type="evidence" value="ECO:0007669"/>
    <property type="project" value="InterPro"/>
</dbReference>
<dbReference type="SUPFAM" id="SSF102114">
    <property type="entry name" value="Radical SAM enzymes"/>
    <property type="match status" value="1"/>
</dbReference>
<dbReference type="STRING" id="459349.CLOAM0902"/>
<evidence type="ECO:0000256" key="1">
    <source>
        <dbReference type="ARBA" id="ARBA00022485"/>
    </source>
</evidence>
<keyword evidence="1" id="KW-0004">4Fe-4S</keyword>
<feature type="domain" description="Radical SAM core" evidence="7">
    <location>
        <begin position="72"/>
        <end position="289"/>
    </location>
</feature>
<name>B0VHG0_CLOAI</name>
<dbReference type="GO" id="GO:0046872">
    <property type="term" value="F:metal ion binding"/>
    <property type="evidence" value="ECO:0007669"/>
    <property type="project" value="UniProtKB-KW"/>
</dbReference>
<evidence type="ECO:0000256" key="6">
    <source>
        <dbReference type="PIRSR" id="PIRSR004869-50"/>
    </source>
</evidence>
<proteinExistence type="predicted"/>
<dbReference type="InterPro" id="IPR007197">
    <property type="entry name" value="rSAM"/>
</dbReference>
<feature type="binding site" evidence="6">
    <location>
        <position position="87"/>
    </location>
    <ligand>
        <name>[4Fe-4S] cluster</name>
        <dbReference type="ChEBI" id="CHEBI:49883"/>
        <note>4Fe-4S-S-AdoMet</note>
    </ligand>
</feature>
<comment type="cofactor">
    <cofactor evidence="6">
        <name>[4Fe-4S] cluster</name>
        <dbReference type="ChEBI" id="CHEBI:49883"/>
    </cofactor>
    <text evidence="6">Binds 1 [4Fe-4S] cluster. The cluster is coordinated with 3 cysteines and an exchangeable S-adenosyl-L-methionine.</text>
</comment>
<keyword evidence="4 6" id="KW-0408">Iron</keyword>
<dbReference type="HOGENOM" id="CLU_044176_1_0_0"/>
<dbReference type="GO" id="GO:0051539">
    <property type="term" value="F:4 iron, 4 sulfur cluster binding"/>
    <property type="evidence" value="ECO:0007669"/>
    <property type="project" value="UniProtKB-KW"/>
</dbReference>
<evidence type="ECO:0000256" key="2">
    <source>
        <dbReference type="ARBA" id="ARBA00022691"/>
    </source>
</evidence>
<keyword evidence="3 6" id="KW-0479">Metal-binding</keyword>
<feature type="binding site" evidence="6">
    <location>
        <position position="94"/>
    </location>
    <ligand>
        <name>[4Fe-4S] cluster</name>
        <dbReference type="ChEBI" id="CHEBI:49883"/>
        <note>4Fe-4S-S-AdoMet</note>
    </ligand>
</feature>
<dbReference type="PIRSF" id="PIRSF004869">
    <property type="entry name" value="PflX_prd"/>
    <property type="match status" value="1"/>
</dbReference>
<dbReference type="InterPro" id="IPR027596">
    <property type="entry name" value="AmmeMemoSam_rS"/>
</dbReference>
<gene>
    <name evidence="8" type="ordered locus">CLOAM0902</name>
</gene>
<dbReference type="PROSITE" id="PS51918">
    <property type="entry name" value="RADICAL_SAM"/>
    <property type="match status" value="1"/>
</dbReference>
<evidence type="ECO:0000256" key="5">
    <source>
        <dbReference type="ARBA" id="ARBA00023014"/>
    </source>
</evidence>
<dbReference type="Pfam" id="PF04055">
    <property type="entry name" value="Radical_SAM"/>
    <property type="match status" value="1"/>
</dbReference>
<dbReference type="PANTHER" id="PTHR30352:SF5">
    <property type="entry name" value="PYRUVATE FORMATE-LYASE 1-ACTIVATING ENZYME"/>
    <property type="match status" value="1"/>
</dbReference>
<dbReference type="KEGG" id="caci:CLOAM0902"/>
<dbReference type="InterPro" id="IPR034457">
    <property type="entry name" value="Organic_radical-activating"/>
</dbReference>
<dbReference type="PANTHER" id="PTHR30352">
    <property type="entry name" value="PYRUVATE FORMATE-LYASE-ACTIVATING ENZYME"/>
    <property type="match status" value="1"/>
</dbReference>